<dbReference type="Gene3D" id="3.40.50.300">
    <property type="entry name" value="P-loop containing nucleotide triphosphate hydrolases"/>
    <property type="match status" value="1"/>
</dbReference>
<sequence length="306" mass="33004">MAEPIMADAARIIIMGGPGRSGTTYLAAALGAHPAVASFPGVELKFLFERDGLVDLGWTLCESFSPNRAWVALARFRTLMNQLRNGGFDQPLLEGPGVYRGVNLALERFHDAIAPNGIGRPMEHQAYCSAARRFFGDIVALGIACKPGATHFLEKTPHNLLAPGALADFTGDPHCLHVIRDPRGTAVSLVSQSWGPDSLPRAIAWVQSYYDRWFAVRDLYAQQGIVLDEVRIEEVVRAPGEHGARLLSNLGLAPQDVFADADGRQLTQGQDRLAPADRALLDDGLGALAGRLGYRDAWAVGRAGKS</sequence>
<protein>
    <recommendedName>
        <fullName evidence="3">Sulfotransferase</fullName>
    </recommendedName>
</protein>
<organism evidence="1 2">
    <name type="scientific">Paracoccus lichenicola</name>
    <dbReference type="NCBI Taxonomy" id="2665644"/>
    <lineage>
        <taxon>Bacteria</taxon>
        <taxon>Pseudomonadati</taxon>
        <taxon>Pseudomonadota</taxon>
        <taxon>Alphaproteobacteria</taxon>
        <taxon>Rhodobacterales</taxon>
        <taxon>Paracoccaceae</taxon>
        <taxon>Paracoccus</taxon>
    </lineage>
</organism>
<dbReference type="Proteomes" id="UP000481417">
    <property type="component" value="Unassembled WGS sequence"/>
</dbReference>
<dbReference type="Pfam" id="PF13469">
    <property type="entry name" value="Sulfotransfer_3"/>
    <property type="match status" value="1"/>
</dbReference>
<dbReference type="InterPro" id="IPR027417">
    <property type="entry name" value="P-loop_NTPase"/>
</dbReference>
<gene>
    <name evidence="1" type="ORF">GIY56_15805</name>
</gene>
<dbReference type="EMBL" id="WMBT01000015">
    <property type="protein sequence ID" value="MTE01755.1"/>
    <property type="molecule type" value="Genomic_DNA"/>
</dbReference>
<evidence type="ECO:0008006" key="3">
    <source>
        <dbReference type="Google" id="ProtNLM"/>
    </source>
</evidence>
<proteinExistence type="predicted"/>
<accession>A0A6L6HUN4</accession>
<evidence type="ECO:0000313" key="1">
    <source>
        <dbReference type="EMBL" id="MTE01755.1"/>
    </source>
</evidence>
<reference evidence="1 2" key="1">
    <citation type="submission" date="2019-11" db="EMBL/GenBank/DDBJ databases">
        <authorList>
            <person name="Lang L."/>
        </authorList>
    </citation>
    <scope>NUCLEOTIDE SEQUENCE [LARGE SCALE GENOMIC DNA]</scope>
    <source>
        <strain evidence="1 2">YIM 132242</strain>
    </source>
</reference>
<dbReference type="AlphaFoldDB" id="A0A6L6HUN4"/>
<name>A0A6L6HUN4_9RHOB</name>
<comment type="caution">
    <text evidence="1">The sequence shown here is derived from an EMBL/GenBank/DDBJ whole genome shotgun (WGS) entry which is preliminary data.</text>
</comment>
<dbReference type="RefSeq" id="WP_154765832.1">
    <property type="nucleotide sequence ID" value="NZ_WMBT01000015.1"/>
</dbReference>
<dbReference type="SUPFAM" id="SSF52540">
    <property type="entry name" value="P-loop containing nucleoside triphosphate hydrolases"/>
    <property type="match status" value="1"/>
</dbReference>
<keyword evidence="2" id="KW-1185">Reference proteome</keyword>
<evidence type="ECO:0000313" key="2">
    <source>
        <dbReference type="Proteomes" id="UP000481417"/>
    </source>
</evidence>